<dbReference type="GO" id="GO:0048188">
    <property type="term" value="C:Set1C/COMPASS complex"/>
    <property type="evidence" value="ECO:0007669"/>
    <property type="project" value="TreeGrafter"/>
</dbReference>
<dbReference type="PANTHER" id="PTHR22847:SF637">
    <property type="entry name" value="WD REPEAT DOMAIN 5B"/>
    <property type="match status" value="1"/>
</dbReference>
<dbReference type="eggNOG" id="KOG0274">
    <property type="taxonomic scope" value="Eukaryota"/>
</dbReference>
<dbReference type="PROSITE" id="PS00678">
    <property type="entry name" value="WD_REPEATS_1"/>
    <property type="match status" value="2"/>
</dbReference>
<evidence type="ECO:0000256" key="2">
    <source>
        <dbReference type="ARBA" id="ARBA00022737"/>
    </source>
</evidence>
<dbReference type="SMART" id="SM00320">
    <property type="entry name" value="WD40"/>
    <property type="match status" value="3"/>
</dbReference>
<keyword evidence="2" id="KW-0677">Repeat</keyword>
<name>A0A0L0HDN7_SPIPD</name>
<feature type="repeat" description="WD" evidence="3">
    <location>
        <begin position="37"/>
        <end position="76"/>
    </location>
</feature>
<dbReference type="STRING" id="645134.A0A0L0HDN7"/>
<dbReference type="InterPro" id="IPR015943">
    <property type="entry name" value="WD40/YVTN_repeat-like_dom_sf"/>
</dbReference>
<dbReference type="InterPro" id="IPR020472">
    <property type="entry name" value="WD40_PAC1"/>
</dbReference>
<dbReference type="InterPro" id="IPR001680">
    <property type="entry name" value="WD40_rpt"/>
</dbReference>
<dbReference type="InterPro" id="IPR019775">
    <property type="entry name" value="WD40_repeat_CS"/>
</dbReference>
<feature type="repeat" description="WD" evidence="3">
    <location>
        <begin position="96"/>
        <end position="118"/>
    </location>
</feature>
<accession>A0A0L0HDN7</accession>
<dbReference type="InterPro" id="IPR036322">
    <property type="entry name" value="WD40_repeat_dom_sf"/>
</dbReference>
<dbReference type="AlphaFoldDB" id="A0A0L0HDN7"/>
<evidence type="ECO:0000256" key="3">
    <source>
        <dbReference type="PROSITE-ProRule" id="PRU00221"/>
    </source>
</evidence>
<dbReference type="GO" id="GO:0042393">
    <property type="term" value="F:histone binding"/>
    <property type="evidence" value="ECO:0007669"/>
    <property type="project" value="TreeGrafter"/>
</dbReference>
<evidence type="ECO:0000313" key="5">
    <source>
        <dbReference type="Proteomes" id="UP000053201"/>
    </source>
</evidence>
<dbReference type="PROSITE" id="PS50082">
    <property type="entry name" value="WD_REPEATS_2"/>
    <property type="match status" value="3"/>
</dbReference>
<organism evidence="4 5">
    <name type="scientific">Spizellomyces punctatus (strain DAOM BR117)</name>
    <dbReference type="NCBI Taxonomy" id="645134"/>
    <lineage>
        <taxon>Eukaryota</taxon>
        <taxon>Fungi</taxon>
        <taxon>Fungi incertae sedis</taxon>
        <taxon>Chytridiomycota</taxon>
        <taxon>Chytridiomycota incertae sedis</taxon>
        <taxon>Chytridiomycetes</taxon>
        <taxon>Spizellomycetales</taxon>
        <taxon>Spizellomycetaceae</taxon>
        <taxon>Spizellomyces</taxon>
    </lineage>
</organism>
<keyword evidence="5" id="KW-1185">Reference proteome</keyword>
<evidence type="ECO:0000313" key="4">
    <source>
        <dbReference type="EMBL" id="KNC99069.1"/>
    </source>
</evidence>
<reference evidence="4 5" key="1">
    <citation type="submission" date="2009-08" db="EMBL/GenBank/DDBJ databases">
        <title>The Genome Sequence of Spizellomyces punctatus strain DAOM BR117.</title>
        <authorList>
            <consortium name="The Broad Institute Genome Sequencing Platform"/>
            <person name="Russ C."/>
            <person name="Cuomo C."/>
            <person name="Shea T."/>
            <person name="Young S.K."/>
            <person name="Zeng Q."/>
            <person name="Koehrsen M."/>
            <person name="Haas B."/>
            <person name="Borodovsky M."/>
            <person name="Guigo R."/>
            <person name="Alvarado L."/>
            <person name="Berlin A."/>
            <person name="Bochicchio J."/>
            <person name="Borenstein D."/>
            <person name="Chapman S."/>
            <person name="Chen Z."/>
            <person name="Engels R."/>
            <person name="Freedman E."/>
            <person name="Gellesch M."/>
            <person name="Goldberg J."/>
            <person name="Griggs A."/>
            <person name="Gujja S."/>
            <person name="Heiman D."/>
            <person name="Hepburn T."/>
            <person name="Howarth C."/>
            <person name="Jen D."/>
            <person name="Larson L."/>
            <person name="Lewis B."/>
            <person name="Mehta T."/>
            <person name="Park D."/>
            <person name="Pearson M."/>
            <person name="Roberts A."/>
            <person name="Saif S."/>
            <person name="Shenoy N."/>
            <person name="Sisk P."/>
            <person name="Stolte C."/>
            <person name="Sykes S."/>
            <person name="Thomson T."/>
            <person name="Walk T."/>
            <person name="White J."/>
            <person name="Yandava C."/>
            <person name="Burger G."/>
            <person name="Gray M.W."/>
            <person name="Holland P.W.H."/>
            <person name="King N."/>
            <person name="Lang F.B.F."/>
            <person name="Roger A.J."/>
            <person name="Ruiz-Trillo I."/>
            <person name="Lander E."/>
            <person name="Nusbaum C."/>
        </authorList>
    </citation>
    <scope>NUCLEOTIDE SEQUENCE [LARGE SCALE GENOMIC DNA]</scope>
    <source>
        <strain evidence="4 5">DAOM BR117</strain>
    </source>
</reference>
<evidence type="ECO:0000256" key="1">
    <source>
        <dbReference type="ARBA" id="ARBA00022574"/>
    </source>
</evidence>
<dbReference type="VEuPathDB" id="FungiDB:SPPG_06017"/>
<dbReference type="Gene3D" id="2.130.10.10">
    <property type="entry name" value="YVTN repeat-like/Quinoprotein amine dehydrogenase"/>
    <property type="match status" value="1"/>
</dbReference>
<dbReference type="RefSeq" id="XP_016607109.1">
    <property type="nucleotide sequence ID" value="XM_016754222.1"/>
</dbReference>
<sequence length="326" mass="37306">MHRRCPWRIPRQLDPHAKHTCAKHYNFFHNSPVEYVLDLHSDKVHAVRIKKNIMVSGSYDRTVKVWDLDKQSCIAELEGGTVISVDFEISGEDGVIVIASFDRRIYIWDLRTKNLIRTLDGHTCSIIEVRLHCNRVYSSAQDGSIWIWELRTGETVGIIKPDHFDHRSFFGLYGEYLVSLQGDLVVIYDRTGKQLDQIHRSKDSQKQMFDYGFTHGYIISSNDDGVWFERVSPERQKSVCIPIHVPTSSLWTRDLGATSSFIWLKRRAGADVYIYEPWVGGASRKLTFNGKIVRGVVEVGDGHIAWGLANGAVKVFDFTRGISHLL</sequence>
<dbReference type="PROSITE" id="PS50294">
    <property type="entry name" value="WD_REPEATS_REGION"/>
    <property type="match status" value="1"/>
</dbReference>
<dbReference type="OrthoDB" id="2144374at2759"/>
<dbReference type="Proteomes" id="UP000053201">
    <property type="component" value="Unassembled WGS sequence"/>
</dbReference>
<dbReference type="PANTHER" id="PTHR22847">
    <property type="entry name" value="WD40 REPEAT PROTEIN"/>
    <property type="match status" value="1"/>
</dbReference>
<dbReference type="SUPFAM" id="SSF50978">
    <property type="entry name" value="WD40 repeat-like"/>
    <property type="match status" value="1"/>
</dbReference>
<dbReference type="EMBL" id="KQ257459">
    <property type="protein sequence ID" value="KNC99069.1"/>
    <property type="molecule type" value="Genomic_DNA"/>
</dbReference>
<dbReference type="RefSeq" id="XP_016607108.1">
    <property type="nucleotide sequence ID" value="XM_016754221.1"/>
</dbReference>
<protein>
    <submittedName>
        <fullName evidence="4">Uncharacterized protein</fullName>
    </submittedName>
</protein>
<gene>
    <name evidence="4" type="ORF">SPPG_06017</name>
</gene>
<dbReference type="GeneID" id="27689352"/>
<dbReference type="PRINTS" id="PR00320">
    <property type="entry name" value="GPROTEINBRPT"/>
</dbReference>
<dbReference type="Pfam" id="PF00400">
    <property type="entry name" value="WD40"/>
    <property type="match status" value="3"/>
</dbReference>
<dbReference type="EMBL" id="KQ257459">
    <property type="protein sequence ID" value="KNC99068.1"/>
    <property type="molecule type" value="Genomic_DNA"/>
</dbReference>
<feature type="repeat" description="WD" evidence="3">
    <location>
        <begin position="119"/>
        <end position="158"/>
    </location>
</feature>
<proteinExistence type="predicted"/>
<keyword evidence="1 3" id="KW-0853">WD repeat</keyword>